<dbReference type="Pfam" id="PF11248">
    <property type="entry name" value="DUF3046"/>
    <property type="match status" value="1"/>
</dbReference>
<sequence length="64" mass="7083">MTLTEFRARAVEAFGDLRADHLVRSHHLGAFDGRTAEEAIDAGAPVKQVWMALCAEFEVPDSLR</sequence>
<reference evidence="2" key="1">
    <citation type="submission" date="2017-09" db="EMBL/GenBank/DDBJ databases">
        <authorList>
            <person name="Zhang Y."/>
            <person name="Huang X."/>
            <person name="Liu J."/>
            <person name="Lu L."/>
            <person name="Peng K."/>
        </authorList>
    </citation>
    <scope>NUCLEOTIDE SEQUENCE [LARGE SCALE GENOMIC DNA]</scope>
    <source>
        <strain evidence="2">S-XJ-1</strain>
    </source>
</reference>
<dbReference type="OrthoDB" id="3215033at2"/>
<gene>
    <name evidence="1" type="ORF">CEY15_00550</name>
</gene>
<dbReference type="Proteomes" id="UP000218810">
    <property type="component" value="Unassembled WGS sequence"/>
</dbReference>
<dbReference type="EMBL" id="NTGA01000001">
    <property type="protein sequence ID" value="PAY24995.1"/>
    <property type="molecule type" value="Genomic_DNA"/>
</dbReference>
<evidence type="ECO:0000313" key="1">
    <source>
        <dbReference type="EMBL" id="PAY24995.1"/>
    </source>
</evidence>
<keyword evidence="2" id="KW-1185">Reference proteome</keyword>
<name>A0A2A2WV25_9ACTN</name>
<comment type="caution">
    <text evidence="1">The sequence shown here is derived from an EMBL/GenBank/DDBJ whole genome shotgun (WGS) entry which is preliminary data.</text>
</comment>
<dbReference type="InterPro" id="IPR021408">
    <property type="entry name" value="DUF3046"/>
</dbReference>
<evidence type="ECO:0000313" key="2">
    <source>
        <dbReference type="Proteomes" id="UP000218810"/>
    </source>
</evidence>
<accession>A0A2A2WV25</accession>
<dbReference type="RefSeq" id="WP_095716832.1">
    <property type="nucleotide sequence ID" value="NZ_NTGA01000001.1"/>
</dbReference>
<dbReference type="AlphaFoldDB" id="A0A2A2WV25"/>
<protein>
    <recommendedName>
        <fullName evidence="3">DUF3046 domain-containing protein</fullName>
    </recommendedName>
</protein>
<evidence type="ECO:0008006" key="3">
    <source>
        <dbReference type="Google" id="ProtNLM"/>
    </source>
</evidence>
<proteinExistence type="predicted"/>
<organism evidence="1 2">
    <name type="scientific">Dietzia natronolimnaea</name>
    <dbReference type="NCBI Taxonomy" id="161920"/>
    <lineage>
        <taxon>Bacteria</taxon>
        <taxon>Bacillati</taxon>
        <taxon>Actinomycetota</taxon>
        <taxon>Actinomycetes</taxon>
        <taxon>Mycobacteriales</taxon>
        <taxon>Dietziaceae</taxon>
        <taxon>Dietzia</taxon>
    </lineage>
</organism>